<proteinExistence type="predicted"/>
<name>A0ABV3VFR3_9MYCO</name>
<keyword evidence="3" id="KW-1185">Reference proteome</keyword>
<feature type="transmembrane region" description="Helical" evidence="1">
    <location>
        <begin position="110"/>
        <end position="130"/>
    </location>
</feature>
<evidence type="ECO:0000313" key="2">
    <source>
        <dbReference type="EMBL" id="MEX3740237.1"/>
    </source>
</evidence>
<gene>
    <name evidence="2" type="ORF">ABFW12_18615</name>
</gene>
<comment type="caution">
    <text evidence="2">The sequence shown here is derived from an EMBL/GenBank/DDBJ whole genome shotgun (WGS) entry which is preliminary data.</text>
</comment>
<dbReference type="EMBL" id="JBDLOU010000040">
    <property type="protein sequence ID" value="MEX3740237.1"/>
    <property type="molecule type" value="Genomic_DNA"/>
</dbReference>
<evidence type="ECO:0000313" key="3">
    <source>
        <dbReference type="Proteomes" id="UP001558474"/>
    </source>
</evidence>
<reference evidence="2 3" key="1">
    <citation type="submission" date="2024-04" db="EMBL/GenBank/DDBJ databases">
        <title>Genomic Markers of Mycobacteria.</title>
        <authorList>
            <person name="Soliman M.S."/>
            <person name="Elkholy A."/>
            <person name="Soliman N.S."/>
            <person name="Abbas A."/>
            <person name="Khayrat S."/>
            <person name="Shawky S."/>
        </authorList>
    </citation>
    <scope>NUCLEOTIDE SEQUENCE [LARGE SCALE GENOMIC DNA]</scope>
    <source>
        <strain evidence="2 3">Egy-CU-AM5</strain>
    </source>
</reference>
<organism evidence="2 3">
    <name type="scientific">Mycolicibacterium porcinum</name>
    <dbReference type="NCBI Taxonomy" id="39693"/>
    <lineage>
        <taxon>Bacteria</taxon>
        <taxon>Bacillati</taxon>
        <taxon>Actinomycetota</taxon>
        <taxon>Actinomycetes</taxon>
        <taxon>Mycobacteriales</taxon>
        <taxon>Mycobacteriaceae</taxon>
        <taxon>Mycolicibacterium</taxon>
    </lineage>
</organism>
<keyword evidence="1" id="KW-0812">Transmembrane</keyword>
<dbReference type="RefSeq" id="WP_368573469.1">
    <property type="nucleotide sequence ID" value="NZ_JBDLOU010000040.1"/>
</dbReference>
<evidence type="ECO:0000256" key="1">
    <source>
        <dbReference type="SAM" id="Phobius"/>
    </source>
</evidence>
<keyword evidence="1" id="KW-0472">Membrane</keyword>
<sequence>MLAKDVIGQQCGFSLESGALCSLPSSGCPRRFGLDLQICRCEGEVMSTVGHEPPSQADAVRAQLAGRPVTDAYQQAGVPLPPSPPPPQPHPAVTLPAVPSLRSKARRFRIAAVVLGVVAVVAIGIAVVAISSDRGSKTVSDPAAPVIAASPPVASPTPGPAIAKDPCGVLRDGYPAVSAAIDDRERFNTRAWSDPELLASVNRMVGTMTDLAVNLESSLTPSTPNDLRTAVLEYTAGLRAVSISERNHASNVQLNGTGLFYNQVVDAPLRICGIPG</sequence>
<protein>
    <submittedName>
        <fullName evidence="2">Uncharacterized protein</fullName>
    </submittedName>
</protein>
<keyword evidence="1" id="KW-1133">Transmembrane helix</keyword>
<dbReference type="Proteomes" id="UP001558474">
    <property type="component" value="Unassembled WGS sequence"/>
</dbReference>
<accession>A0ABV3VFR3</accession>